<reference evidence="1" key="1">
    <citation type="submission" date="2022-10" db="EMBL/GenBank/DDBJ databases">
        <title>Culturing micro-colonial fungi from biological soil crusts in the Mojave desert and describing Neophaeococcomyces mojavensis, and introducing the new genera and species Taxawa tesnikishii.</title>
        <authorList>
            <person name="Kurbessoian T."/>
            <person name="Stajich J.E."/>
        </authorList>
    </citation>
    <scope>NUCLEOTIDE SEQUENCE</scope>
    <source>
        <strain evidence="1">JES_112</strain>
    </source>
</reference>
<evidence type="ECO:0000313" key="1">
    <source>
        <dbReference type="EMBL" id="KAJ9657578.1"/>
    </source>
</evidence>
<name>A0ACC3A950_9EURO</name>
<organism evidence="1 2">
    <name type="scientific">Neophaeococcomyces mojaviensis</name>
    <dbReference type="NCBI Taxonomy" id="3383035"/>
    <lineage>
        <taxon>Eukaryota</taxon>
        <taxon>Fungi</taxon>
        <taxon>Dikarya</taxon>
        <taxon>Ascomycota</taxon>
        <taxon>Pezizomycotina</taxon>
        <taxon>Eurotiomycetes</taxon>
        <taxon>Chaetothyriomycetidae</taxon>
        <taxon>Chaetothyriales</taxon>
        <taxon>Chaetothyriales incertae sedis</taxon>
        <taxon>Neophaeococcomyces</taxon>
    </lineage>
</organism>
<accession>A0ACC3A950</accession>
<keyword evidence="2" id="KW-1185">Reference proteome</keyword>
<evidence type="ECO:0000313" key="2">
    <source>
        <dbReference type="Proteomes" id="UP001172386"/>
    </source>
</evidence>
<gene>
    <name evidence="1" type="ORF">H2198_004224</name>
</gene>
<protein>
    <submittedName>
        <fullName evidence="1">Uncharacterized protein</fullName>
    </submittedName>
</protein>
<proteinExistence type="predicted"/>
<comment type="caution">
    <text evidence="1">The sequence shown here is derived from an EMBL/GenBank/DDBJ whole genome shotgun (WGS) entry which is preliminary data.</text>
</comment>
<sequence length="505" mass="54167">MFSVIYALLAFPLLTLTYAQQIPLLHPQPDTWNSTLNPASLNFTNTGITSSNQTANLALTLNFERSNWAFSSIALDDFYTSIPSNATTLPPGSILKVQAFTNTTTYTLPPNVALSRIMYTTQNLRNETVPASAFVLWPFLPLSSAEYPGLSNPNPSINSTKFPVVAWAHGTSGIFAECGPSHIRNLWYQYSAPFTAALAGYVVVGVDYQGLGVNTTSNGTGIPHPYLTVPAGANDLIYAVQAAQAAFPSKLSKEFVVMGHSQGGGAAWGTAVREATNPTVGYLGTIASSPTTNLTGEIALHADVVPPTLGFFWAEAIRTLYPNFNQSQILTDEGLARLRLAKEQGMCNSAVGALLSDFPGSDNGTILRKGWNTLPEIAKYLSLCDVGTQMIKGPMLMLQGTEDPAVPYLFTDASVATTCAAMGNGTRWSGIEYARFEGVSHVPVLFAGQRVWLEWLAERFGGVGKSEGGSGCVVRNYTSMAMPAANYQKELGYFLELATQAYQVA</sequence>
<dbReference type="Proteomes" id="UP001172386">
    <property type="component" value="Unassembled WGS sequence"/>
</dbReference>
<dbReference type="EMBL" id="JAPDRQ010000062">
    <property type="protein sequence ID" value="KAJ9657578.1"/>
    <property type="molecule type" value="Genomic_DNA"/>
</dbReference>